<evidence type="ECO:0000259" key="4">
    <source>
        <dbReference type="Pfam" id="PF00534"/>
    </source>
</evidence>
<keyword evidence="2" id="KW-0328">Glycosyltransferase</keyword>
<dbReference type="Pfam" id="PF13439">
    <property type="entry name" value="Glyco_transf_4"/>
    <property type="match status" value="1"/>
</dbReference>
<dbReference type="InterPro" id="IPR028098">
    <property type="entry name" value="Glyco_trans_4-like_N"/>
</dbReference>
<feature type="domain" description="Glycosyltransferase subfamily 4-like N-terminal" evidence="5">
    <location>
        <begin position="14"/>
        <end position="143"/>
    </location>
</feature>
<evidence type="ECO:0000256" key="2">
    <source>
        <dbReference type="ARBA" id="ARBA00022676"/>
    </source>
</evidence>
<dbReference type="GO" id="GO:1901137">
    <property type="term" value="P:carbohydrate derivative biosynthetic process"/>
    <property type="evidence" value="ECO:0007669"/>
    <property type="project" value="UniProtKB-ARBA"/>
</dbReference>
<dbReference type="GO" id="GO:0016757">
    <property type="term" value="F:glycosyltransferase activity"/>
    <property type="evidence" value="ECO:0007669"/>
    <property type="project" value="UniProtKB-KW"/>
</dbReference>
<keyword evidence="7" id="KW-1185">Reference proteome</keyword>
<dbReference type="Proteomes" id="UP000315395">
    <property type="component" value="Chromosome"/>
</dbReference>
<proteinExistence type="predicted"/>
<evidence type="ECO:0000313" key="6">
    <source>
        <dbReference type="EMBL" id="QDO87418.1"/>
    </source>
</evidence>
<dbReference type="AlphaFoldDB" id="A0A516G7B9"/>
<dbReference type="CDD" id="cd03801">
    <property type="entry name" value="GT4_PimA-like"/>
    <property type="match status" value="1"/>
</dbReference>
<evidence type="ECO:0000259" key="5">
    <source>
        <dbReference type="Pfam" id="PF13439"/>
    </source>
</evidence>
<reference evidence="6 7" key="1">
    <citation type="submission" date="2019-07" db="EMBL/GenBank/DDBJ databases">
        <title>complete genome sequencing of Ornithinimicrobium sp. H23M54.</title>
        <authorList>
            <person name="Bae J.-W."/>
            <person name="Lee S.-Y."/>
        </authorList>
    </citation>
    <scope>NUCLEOTIDE SEQUENCE [LARGE SCALE GENOMIC DNA]</scope>
    <source>
        <strain evidence="6 7">H23M54</strain>
    </source>
</reference>
<sequence length="332" mass="35635">MRVVHVVCTANFAGVESHIASLAHQQVMDGDDVTVVGGDPSRMPGAGSYAWLPGTSAPEAAGSLRHVVPNVTHAHMTRAEFTATLLSRHRPIVATRHFARRRAMSTRGLLAPIISSRVDAQISVSKFVADAIETPSVVIPAGVPNQSAIKPAADRDKVILVLQRLEVEKRPLDALKAFHASDLWWDDWRLQFVGGGSMTDEIRTLAAGMGLAAHVDLVGYQEDPAPYLDRARVLLAPCTIEAQGLAVIEAMARALPVVAAGAGGHLESVGSVSGAALYDPAGLTEAGEWLRRIATEDSLADQYGHELQARQRERFNLAAQSRDVRRVYEGVL</sequence>
<dbReference type="PANTHER" id="PTHR45947">
    <property type="entry name" value="SULFOQUINOVOSYL TRANSFERASE SQD2"/>
    <property type="match status" value="1"/>
</dbReference>
<dbReference type="KEGG" id="orz:FNH13_02940"/>
<dbReference type="InterPro" id="IPR050194">
    <property type="entry name" value="Glycosyltransferase_grp1"/>
</dbReference>
<accession>A0A516G7B9</accession>
<keyword evidence="3 6" id="KW-0808">Transferase</keyword>
<protein>
    <recommendedName>
        <fullName evidence="1">D-inositol 3-phosphate glycosyltransferase</fullName>
    </recommendedName>
</protein>
<gene>
    <name evidence="6" type="ORF">FNH13_02940</name>
</gene>
<evidence type="ECO:0000256" key="3">
    <source>
        <dbReference type="ARBA" id="ARBA00022679"/>
    </source>
</evidence>
<dbReference type="OrthoDB" id="3830319at2"/>
<name>A0A516G7B9_9MICO</name>
<organism evidence="6 7">
    <name type="scientific">Ornithinimicrobium ciconiae</name>
    <dbReference type="NCBI Taxonomy" id="2594265"/>
    <lineage>
        <taxon>Bacteria</taxon>
        <taxon>Bacillati</taxon>
        <taxon>Actinomycetota</taxon>
        <taxon>Actinomycetes</taxon>
        <taxon>Micrococcales</taxon>
        <taxon>Ornithinimicrobiaceae</taxon>
        <taxon>Ornithinimicrobium</taxon>
    </lineage>
</organism>
<dbReference type="InterPro" id="IPR001296">
    <property type="entry name" value="Glyco_trans_1"/>
</dbReference>
<dbReference type="SUPFAM" id="SSF53756">
    <property type="entry name" value="UDP-Glycosyltransferase/glycogen phosphorylase"/>
    <property type="match status" value="1"/>
</dbReference>
<evidence type="ECO:0000313" key="7">
    <source>
        <dbReference type="Proteomes" id="UP000315395"/>
    </source>
</evidence>
<evidence type="ECO:0000256" key="1">
    <source>
        <dbReference type="ARBA" id="ARBA00021292"/>
    </source>
</evidence>
<dbReference type="Pfam" id="PF00534">
    <property type="entry name" value="Glycos_transf_1"/>
    <property type="match status" value="1"/>
</dbReference>
<feature type="domain" description="Glycosyl transferase family 1" evidence="4">
    <location>
        <begin position="146"/>
        <end position="293"/>
    </location>
</feature>
<dbReference type="Gene3D" id="3.40.50.2000">
    <property type="entry name" value="Glycogen Phosphorylase B"/>
    <property type="match status" value="2"/>
</dbReference>
<dbReference type="EMBL" id="CP041616">
    <property type="protein sequence ID" value="QDO87418.1"/>
    <property type="molecule type" value="Genomic_DNA"/>
</dbReference>
<dbReference type="PANTHER" id="PTHR45947:SF3">
    <property type="entry name" value="SULFOQUINOVOSYL TRANSFERASE SQD2"/>
    <property type="match status" value="1"/>
</dbReference>